<keyword evidence="2" id="KW-1185">Reference proteome</keyword>
<dbReference type="Pfam" id="PF07949">
    <property type="entry name" value="YbbR"/>
    <property type="match status" value="1"/>
</dbReference>
<evidence type="ECO:0008006" key="3">
    <source>
        <dbReference type="Google" id="ProtNLM"/>
    </source>
</evidence>
<protein>
    <recommendedName>
        <fullName evidence="3">YbbR-like domain-containing protein</fullName>
    </recommendedName>
</protein>
<dbReference type="EMBL" id="CP017478">
    <property type="protein sequence ID" value="AOW19411.1"/>
    <property type="molecule type" value="Genomic_DNA"/>
</dbReference>
<dbReference type="STRING" id="1850246.LPB138_01350"/>
<name>A0A1D8P4H7_9FLAO</name>
<dbReference type="RefSeq" id="WP_070235527.1">
    <property type="nucleotide sequence ID" value="NZ_CP017478.1"/>
</dbReference>
<proteinExistence type="predicted"/>
<reference evidence="1 2" key="1">
    <citation type="submission" date="2016-10" db="EMBL/GenBank/DDBJ databases">
        <title>Lutibacter sp. LPB0138, isolated from marine gastropod.</title>
        <authorList>
            <person name="Kim E."/>
            <person name="Yi H."/>
        </authorList>
    </citation>
    <scope>NUCLEOTIDE SEQUENCE [LARGE SCALE GENOMIC DNA]</scope>
    <source>
        <strain evidence="1 2">LPB0138</strain>
    </source>
</reference>
<dbReference type="InterPro" id="IPR053154">
    <property type="entry name" value="c-di-AMP_regulator"/>
</dbReference>
<dbReference type="AlphaFoldDB" id="A0A1D8P4H7"/>
<accession>A0A1D8P4H7</accession>
<evidence type="ECO:0000313" key="1">
    <source>
        <dbReference type="EMBL" id="AOW19411.1"/>
    </source>
</evidence>
<sequence length="318" mass="36594">MAKRTSKQLKTDLKLRMFLVFLSLSFVFWMLIKLSKTYTDDVVFNVDYSNYPEGKVIQNNPVNSVRATIQSTGFSLLNYKFKTKKIVFDVNKLAHKSGSTYYYLPNNHLNEYKVQLNEETKIERISNDTIFINLGENKTKKIPVELDASIQFKLGYNLVGEIKIVPDSISITGPEEQLDTIHKIITNKLELLEVSDEINKNVKLKLPDYKKISFSDKAVLLNAQVDKFTEGSVKVPFKIVNLPRNYNITTFPKEVKVIYQVGLSNFNKITEENINVVCDYAQSESNNLNYLIPQLIEKSTLITSVRIEPNKIEFLIEK</sequence>
<organism evidence="1 2">
    <name type="scientific">Urechidicola croceus</name>
    <dbReference type="NCBI Taxonomy" id="1850246"/>
    <lineage>
        <taxon>Bacteria</taxon>
        <taxon>Pseudomonadati</taxon>
        <taxon>Bacteroidota</taxon>
        <taxon>Flavobacteriia</taxon>
        <taxon>Flavobacteriales</taxon>
        <taxon>Flavobacteriaceae</taxon>
        <taxon>Urechidicola</taxon>
    </lineage>
</organism>
<dbReference type="OrthoDB" id="1150187at2"/>
<dbReference type="Gene3D" id="2.170.120.30">
    <property type="match status" value="1"/>
</dbReference>
<evidence type="ECO:0000313" key="2">
    <source>
        <dbReference type="Proteomes" id="UP000176050"/>
    </source>
</evidence>
<dbReference type="InterPro" id="IPR012505">
    <property type="entry name" value="YbbR"/>
</dbReference>
<dbReference type="Gene3D" id="2.170.120.40">
    <property type="entry name" value="YbbR-like domain"/>
    <property type="match status" value="1"/>
</dbReference>
<dbReference type="Proteomes" id="UP000176050">
    <property type="component" value="Chromosome"/>
</dbReference>
<gene>
    <name evidence="1" type="ORF">LPB138_01350</name>
</gene>
<dbReference type="PANTHER" id="PTHR37804">
    <property type="entry name" value="CDAA REGULATORY PROTEIN CDAR"/>
    <property type="match status" value="1"/>
</dbReference>
<dbReference type="PANTHER" id="PTHR37804:SF1">
    <property type="entry name" value="CDAA REGULATORY PROTEIN CDAR"/>
    <property type="match status" value="1"/>
</dbReference>
<dbReference type="KEGG" id="lul:LPB138_01350"/>